<dbReference type="SUPFAM" id="SSF52833">
    <property type="entry name" value="Thioredoxin-like"/>
    <property type="match status" value="1"/>
</dbReference>
<name>A0ABY0FMJ9_9BACT</name>
<comment type="caution">
    <text evidence="3">The sequence shown here is derived from an EMBL/GenBank/DDBJ whole genome shotgun (WGS) entry which is preliminary data.</text>
</comment>
<dbReference type="Gene3D" id="3.40.30.10">
    <property type="entry name" value="Glutaredoxin"/>
    <property type="match status" value="1"/>
</dbReference>
<keyword evidence="1" id="KW-1133">Transmembrane helix</keyword>
<sequence>MKKTFRIIGLITVIAVIIAAIVASMNIKPSNADKVWDTQMTIGNLEAKNYFIVYSDLVCPYCIAFENAIVEHEEEFQQYLEDNNILFEIRLSDFLYEYGETNPIHSRYSALGAYCAKNEGKFWDYYNLAVSSVWNDFFKASGKSAVSKMSSIGKDYWINIGKQVGLSENFETCVKNEDTLNEIKANAEKTSKLARGMPYFKFNDYTSSGFDLSWDYQYVLMYFQAGLDSKK</sequence>
<evidence type="ECO:0000259" key="2">
    <source>
        <dbReference type="Pfam" id="PF13462"/>
    </source>
</evidence>
<reference evidence="3 4" key="1">
    <citation type="journal article" date="2018" name="bioRxiv">
        <title>Evidence of independent acquisition and adaption of ultra-small bacteria to human hosts across the highly diverse yet reduced genomes of the phylum Saccharibacteria.</title>
        <authorList>
            <person name="McLean J.S."/>
            <person name="Bor B."/>
            <person name="To T.T."/>
            <person name="Liu Q."/>
            <person name="Kearns K.A."/>
            <person name="Solden L.M."/>
            <person name="Wrighton K.C."/>
            <person name="He X."/>
            <person name="Shi W."/>
        </authorList>
    </citation>
    <scope>NUCLEOTIDE SEQUENCE [LARGE SCALE GENOMIC DNA]</scope>
    <source>
        <strain evidence="3 4">TM7_G3_2_Rum_HOT_351B</strain>
    </source>
</reference>
<dbReference type="InterPro" id="IPR012336">
    <property type="entry name" value="Thioredoxin-like_fold"/>
</dbReference>
<protein>
    <recommendedName>
        <fullName evidence="2">Thioredoxin-like fold domain-containing protein</fullName>
    </recommendedName>
</protein>
<keyword evidence="4" id="KW-1185">Reference proteome</keyword>
<dbReference type="EMBL" id="PRLM01000001">
    <property type="protein sequence ID" value="RYC75148.1"/>
    <property type="molecule type" value="Genomic_DNA"/>
</dbReference>
<evidence type="ECO:0000256" key="1">
    <source>
        <dbReference type="SAM" id="Phobius"/>
    </source>
</evidence>
<accession>A0ABY0FMJ9</accession>
<evidence type="ECO:0000313" key="4">
    <source>
        <dbReference type="Proteomes" id="UP001191019"/>
    </source>
</evidence>
<gene>
    <name evidence="3" type="ORF">G3RUM_00091</name>
</gene>
<proteinExistence type="predicted"/>
<dbReference type="CDD" id="cd02972">
    <property type="entry name" value="DsbA_family"/>
    <property type="match status" value="1"/>
</dbReference>
<feature type="domain" description="Thioredoxin-like fold" evidence="2">
    <location>
        <begin position="38"/>
        <end position="191"/>
    </location>
</feature>
<dbReference type="RefSeq" id="WP_129734313.1">
    <property type="nucleotide sequence ID" value="NZ_PRLM01000001.1"/>
</dbReference>
<reference evidence="3 4" key="2">
    <citation type="journal article" date="2020" name="Cell Rep.">
        <title>Acquisition and Adaptation of Ultra-small Parasitic Reduced Genome Bacteria to Mammalian Hosts.</title>
        <authorList>
            <person name="McLean J.S."/>
            <person name="Bor B."/>
            <person name="Kerns K.A."/>
            <person name="Liu Q."/>
            <person name="To T.T."/>
            <person name="Solden L."/>
            <person name="Hendrickson E.L."/>
            <person name="Wrighton K."/>
            <person name="Shi W."/>
            <person name="He X."/>
        </authorList>
    </citation>
    <scope>NUCLEOTIDE SEQUENCE [LARGE SCALE GENOMIC DNA]</scope>
    <source>
        <strain evidence="3 4">TM7_G3_2_Rum_HOT_351B</strain>
    </source>
</reference>
<keyword evidence="1" id="KW-0472">Membrane</keyword>
<feature type="transmembrane region" description="Helical" evidence="1">
    <location>
        <begin position="7"/>
        <end position="25"/>
    </location>
</feature>
<organism evidence="3 4">
    <name type="scientific">Candidatus Nanosyncoccus alces</name>
    <dbReference type="NCBI Taxonomy" id="2171997"/>
    <lineage>
        <taxon>Bacteria</taxon>
        <taxon>Candidatus Saccharimonadota</taxon>
        <taxon>Candidatus Nanosyncoccalia</taxon>
        <taxon>Candidatus Nanosyncoccales</taxon>
        <taxon>Candidatus Nanosyncoccaceae</taxon>
        <taxon>Candidatus Nanosyncoccus</taxon>
    </lineage>
</organism>
<dbReference type="Proteomes" id="UP001191019">
    <property type="component" value="Unassembled WGS sequence"/>
</dbReference>
<keyword evidence="1" id="KW-0812">Transmembrane</keyword>
<dbReference type="InterPro" id="IPR036249">
    <property type="entry name" value="Thioredoxin-like_sf"/>
</dbReference>
<evidence type="ECO:0000313" key="3">
    <source>
        <dbReference type="EMBL" id="RYC75148.1"/>
    </source>
</evidence>
<dbReference type="Pfam" id="PF13462">
    <property type="entry name" value="Thioredoxin_4"/>
    <property type="match status" value="1"/>
</dbReference>